<dbReference type="Proteomes" id="UP001220509">
    <property type="component" value="Chromosome"/>
</dbReference>
<sequence>MILRNDMNIQNPYQPDQHIDLGLQDERNINCCLKTSYTCFMFFNLLRTT</sequence>
<dbReference type="AlphaFoldDB" id="A0AAX3M3P1"/>
<dbReference type="KEGG" id="pka:PQ456_05005"/>
<gene>
    <name evidence="1" type="ORF">PQ456_05005</name>
</gene>
<evidence type="ECO:0000313" key="2">
    <source>
        <dbReference type="Proteomes" id="UP001220509"/>
    </source>
</evidence>
<organism evidence="1 2">
    <name type="scientific">Paenibacillus kyungheensis</name>
    <dbReference type="NCBI Taxonomy" id="1452732"/>
    <lineage>
        <taxon>Bacteria</taxon>
        <taxon>Bacillati</taxon>
        <taxon>Bacillota</taxon>
        <taxon>Bacilli</taxon>
        <taxon>Bacillales</taxon>
        <taxon>Paenibacillaceae</taxon>
        <taxon>Paenibacillus</taxon>
    </lineage>
</organism>
<keyword evidence="2" id="KW-1185">Reference proteome</keyword>
<name>A0AAX3M3P1_9BACL</name>
<reference evidence="1 2" key="1">
    <citation type="submission" date="2023-02" db="EMBL/GenBank/DDBJ databases">
        <title>Genome sequence of Paenibacillus kyungheensis KACC 18744.</title>
        <authorList>
            <person name="Kim S."/>
            <person name="Heo J."/>
            <person name="Kwon S.-W."/>
        </authorList>
    </citation>
    <scope>NUCLEOTIDE SEQUENCE [LARGE SCALE GENOMIC DNA]</scope>
    <source>
        <strain evidence="1 2">KACC 18744</strain>
    </source>
</reference>
<dbReference type="RefSeq" id="WP_273615151.1">
    <property type="nucleotide sequence ID" value="NZ_CP117416.1"/>
</dbReference>
<proteinExistence type="predicted"/>
<protein>
    <submittedName>
        <fullName evidence="1">Uncharacterized protein</fullName>
    </submittedName>
</protein>
<evidence type="ECO:0000313" key="1">
    <source>
        <dbReference type="EMBL" id="WCT56885.1"/>
    </source>
</evidence>
<accession>A0AAX3M3P1</accession>
<dbReference type="EMBL" id="CP117416">
    <property type="protein sequence ID" value="WCT56885.1"/>
    <property type="molecule type" value="Genomic_DNA"/>
</dbReference>